<evidence type="ECO:0000313" key="1">
    <source>
        <dbReference type="EMBL" id="MBX35418.1"/>
    </source>
</evidence>
<dbReference type="EMBL" id="GGEC01054934">
    <property type="protein sequence ID" value="MBX35418.1"/>
    <property type="molecule type" value="Transcribed_RNA"/>
</dbReference>
<organism evidence="1">
    <name type="scientific">Rhizophora mucronata</name>
    <name type="common">Asiatic mangrove</name>
    <dbReference type="NCBI Taxonomy" id="61149"/>
    <lineage>
        <taxon>Eukaryota</taxon>
        <taxon>Viridiplantae</taxon>
        <taxon>Streptophyta</taxon>
        <taxon>Embryophyta</taxon>
        <taxon>Tracheophyta</taxon>
        <taxon>Spermatophyta</taxon>
        <taxon>Magnoliopsida</taxon>
        <taxon>eudicotyledons</taxon>
        <taxon>Gunneridae</taxon>
        <taxon>Pentapetalae</taxon>
        <taxon>rosids</taxon>
        <taxon>fabids</taxon>
        <taxon>Malpighiales</taxon>
        <taxon>Rhizophoraceae</taxon>
        <taxon>Rhizophora</taxon>
    </lineage>
</organism>
<reference evidence="1" key="1">
    <citation type="submission" date="2018-02" db="EMBL/GenBank/DDBJ databases">
        <title>Rhizophora mucronata_Transcriptome.</title>
        <authorList>
            <person name="Meera S.P."/>
            <person name="Sreeshan A."/>
            <person name="Augustine A."/>
        </authorList>
    </citation>
    <scope>NUCLEOTIDE SEQUENCE</scope>
    <source>
        <tissue evidence="1">Leaf</tissue>
    </source>
</reference>
<proteinExistence type="predicted"/>
<name>A0A2P2MYW4_RHIMU</name>
<dbReference type="AlphaFoldDB" id="A0A2P2MYW4"/>
<keyword evidence="1" id="KW-0378">Hydrolase</keyword>
<accession>A0A2P2MYW4</accession>
<dbReference type="GO" id="GO:0016787">
    <property type="term" value="F:hydrolase activity"/>
    <property type="evidence" value="ECO:0007669"/>
    <property type="project" value="UniProtKB-KW"/>
</dbReference>
<sequence>MNCNLLLLKVCPALFLNPLPHWSLQKAYDERERLLRVGEDFKNRCYMGF</sequence>
<protein>
    <submittedName>
        <fullName evidence="1">Ubiquitin carboxyl-terminal hydrolase 2</fullName>
    </submittedName>
</protein>